<evidence type="ECO:0000313" key="2">
    <source>
        <dbReference type="Proteomes" id="UP000246073"/>
    </source>
</evidence>
<sequence length="527" mass="58293">MTQTFIGYKPGVGPVLKCLKYDTDDPLTLANTAFDRFFFNSETQNLSYVFPTNPFFYRSAELSTLPASFNITNDRGNVVISGSNVGSTVDAFFNVNTFYRITNAYPNMGYVPMSEFRQVDLLTNRVECGAFQSYYALVGSTNHNVVTARQFYTVMGRLVGTTSGQTTFPTVYNGIISSSQSGFVGMGEWFVWKQQLIYNDNRNPNAIYPSVWDLPADASAMRTYTSAPNLLSLEASSSRFVLSRPGYDVNTTNEFGTIISSNNRSPALCVMNGTENSIPANGSRTIAAPAGVILSQRAVVDVMFRVSGQTWRVPGLLTDTTAAGTWQLSYTVSGNSITFYNSEKDAVDLRYVVFNVDDQPKSTGGNQVIFRGNDGLRDYVQIKKPGTSDPASRPNDILFDSRYPQFQIIAQDFIPISAFGNSSAGDAVYKGARTYRLNFNNAGFVPYLKYSIVFDNCVTTPIYRAERGVDVSNISMLAEVNDNYVDFFCSPDSGWSDAFSQAGDWTRLDYGARIKGVRYYIFGITPN</sequence>
<dbReference type="EMBL" id="OOFM01000004">
    <property type="protein sequence ID" value="SPL63108.1"/>
    <property type="molecule type" value="Genomic_DNA"/>
</dbReference>
<dbReference type="AlphaFoldDB" id="A0A2P9HG75"/>
<dbReference type="Proteomes" id="UP000246073">
    <property type="component" value="Unassembled WGS sequence"/>
</dbReference>
<accession>A0A2P9HG75</accession>
<name>A0A2P9HG75_9HYPH</name>
<dbReference type="RefSeq" id="WP_109367096.1">
    <property type="nucleotide sequence ID" value="NZ_OOFM01000004.1"/>
</dbReference>
<proteinExistence type="predicted"/>
<organism evidence="1 2">
    <name type="scientific">Ochrobactrum soli</name>
    <dbReference type="NCBI Taxonomy" id="2448455"/>
    <lineage>
        <taxon>Bacteria</taxon>
        <taxon>Pseudomonadati</taxon>
        <taxon>Pseudomonadota</taxon>
        <taxon>Alphaproteobacteria</taxon>
        <taxon>Hyphomicrobiales</taxon>
        <taxon>Brucellaceae</taxon>
        <taxon>Brucella/Ochrobactrum group</taxon>
        <taxon>Ochrobactrum</taxon>
    </lineage>
</organism>
<protein>
    <submittedName>
        <fullName evidence="1">Uncharacterized protein</fullName>
    </submittedName>
</protein>
<reference evidence="2" key="1">
    <citation type="submission" date="2017-12" db="EMBL/GenBank/DDBJ databases">
        <authorList>
            <person name="Diaz M."/>
        </authorList>
    </citation>
    <scope>NUCLEOTIDE SEQUENCE [LARGE SCALE GENOMIC DNA]</scope>
    <source>
        <strain evidence="2">FI11154</strain>
    </source>
</reference>
<evidence type="ECO:0000313" key="1">
    <source>
        <dbReference type="EMBL" id="SPL63108.1"/>
    </source>
</evidence>
<gene>
    <name evidence="1" type="ORF">OHAE_3040</name>
</gene>